<evidence type="ECO:0000313" key="3">
    <source>
        <dbReference type="EMBL" id="KAK3915017.1"/>
    </source>
</evidence>
<dbReference type="Proteomes" id="UP001219518">
    <property type="component" value="Unassembled WGS sequence"/>
</dbReference>
<reference evidence="3" key="2">
    <citation type="journal article" date="2023" name="BMC Genomics">
        <title>Pest status, molecular evolution, and epigenetic factors derived from the genome assembly of Frankliniella fusca, a thysanopteran phytovirus vector.</title>
        <authorList>
            <person name="Catto M.A."/>
            <person name="Labadie P.E."/>
            <person name="Jacobson A.L."/>
            <person name="Kennedy G.G."/>
            <person name="Srinivasan R."/>
            <person name="Hunt B.G."/>
        </authorList>
    </citation>
    <scope>NUCLEOTIDE SEQUENCE</scope>
    <source>
        <strain evidence="3">PL_HMW_Pooled</strain>
    </source>
</reference>
<keyword evidence="2" id="KW-1133">Transmembrane helix</keyword>
<evidence type="ECO:0000313" key="4">
    <source>
        <dbReference type="Proteomes" id="UP001219518"/>
    </source>
</evidence>
<dbReference type="EMBL" id="JAHWGI010000394">
    <property type="protein sequence ID" value="KAK3915017.1"/>
    <property type="molecule type" value="Genomic_DNA"/>
</dbReference>
<feature type="region of interest" description="Disordered" evidence="1">
    <location>
        <begin position="456"/>
        <end position="480"/>
    </location>
</feature>
<feature type="region of interest" description="Disordered" evidence="1">
    <location>
        <begin position="222"/>
        <end position="269"/>
    </location>
</feature>
<evidence type="ECO:0000256" key="1">
    <source>
        <dbReference type="SAM" id="MobiDB-lite"/>
    </source>
</evidence>
<proteinExistence type="predicted"/>
<dbReference type="AlphaFoldDB" id="A0AAE1H569"/>
<organism evidence="3 4">
    <name type="scientific">Frankliniella fusca</name>
    <dbReference type="NCBI Taxonomy" id="407009"/>
    <lineage>
        <taxon>Eukaryota</taxon>
        <taxon>Metazoa</taxon>
        <taxon>Ecdysozoa</taxon>
        <taxon>Arthropoda</taxon>
        <taxon>Hexapoda</taxon>
        <taxon>Insecta</taxon>
        <taxon>Pterygota</taxon>
        <taxon>Neoptera</taxon>
        <taxon>Paraneoptera</taxon>
        <taxon>Thysanoptera</taxon>
        <taxon>Terebrantia</taxon>
        <taxon>Thripoidea</taxon>
        <taxon>Thripidae</taxon>
        <taxon>Frankliniella</taxon>
    </lineage>
</organism>
<sequence>MSDSDSEDENHEPEEYEFSEPENENGDEGDDNGAACDFYFPYGLGAGPEGARWSLRPTTESSVGAHVRALPPPRFDADGLTLRWRQPVHADGAASSAATVTNSTTDSSTTTTVTSISADEDGEALDATVEDASREAEPAADARPSDQDSPSPTSQARPLHKHVVFIVSGRMAPSLTWRELKQTADNWMELSESQRQHMRAVSVLAVSAVGPVARAATCVIPPPSIQRHPETSLEDGDFYDEDNSSDEDDEHDDDAGSAAETTPDNSLRRLSFEQLRGTVQNGVLLRALLKDRTTAKHLVEDAAQEDEADEDDDEEDEEDEDVLLDRRRLDLVKRLLGAGHGRGRGGGGGRGRDGKAPAPGGWGLHLVGVWAAGGGARLPRARVSWTAPRGVAETLVNWAVPALRISGSRVVSGASQAEVPLVEQHATRVTVGDAHSSDVSPALVLQLSVKTDSSATAGVEDGFPEDTAAVPAPAPAAPEQVAAAPRAPSYEQAALWEATLVAVGLVVGAAALCVALFLAAYGVHSRVARCCRGRGHGIHAGMSGIHAKSASVEPLNAPDQNNV</sequence>
<feature type="region of interest" description="Disordered" evidence="1">
    <location>
        <begin position="1"/>
        <end position="70"/>
    </location>
</feature>
<comment type="caution">
    <text evidence="3">The sequence shown here is derived from an EMBL/GenBank/DDBJ whole genome shotgun (WGS) entry which is preliminary data.</text>
</comment>
<protein>
    <submittedName>
        <fullName evidence="3">Abnormal spindle-like microcephaly-associated protein-like protein</fullName>
    </submittedName>
</protein>
<keyword evidence="2" id="KW-0472">Membrane</keyword>
<feature type="compositionally biased region" description="Acidic residues" evidence="1">
    <location>
        <begin position="1"/>
        <end position="31"/>
    </location>
</feature>
<feature type="compositionally biased region" description="Acidic residues" evidence="1">
    <location>
        <begin position="302"/>
        <end position="321"/>
    </location>
</feature>
<gene>
    <name evidence="3" type="ORF">KUF71_005705</name>
</gene>
<feature type="region of interest" description="Disordered" evidence="1">
    <location>
        <begin position="298"/>
        <end position="321"/>
    </location>
</feature>
<keyword evidence="4" id="KW-1185">Reference proteome</keyword>
<feature type="transmembrane region" description="Helical" evidence="2">
    <location>
        <begin position="494"/>
        <end position="519"/>
    </location>
</feature>
<accession>A0AAE1H569</accession>
<name>A0AAE1H569_9NEOP</name>
<feature type="region of interest" description="Disordered" evidence="1">
    <location>
        <begin position="90"/>
        <end position="159"/>
    </location>
</feature>
<evidence type="ECO:0000256" key="2">
    <source>
        <dbReference type="SAM" id="Phobius"/>
    </source>
</evidence>
<feature type="compositionally biased region" description="Acidic residues" evidence="1">
    <location>
        <begin position="232"/>
        <end position="255"/>
    </location>
</feature>
<keyword evidence="2" id="KW-0812">Transmembrane</keyword>
<reference evidence="3" key="1">
    <citation type="submission" date="2021-07" db="EMBL/GenBank/DDBJ databases">
        <authorList>
            <person name="Catto M.A."/>
            <person name="Jacobson A."/>
            <person name="Kennedy G."/>
            <person name="Labadie P."/>
            <person name="Hunt B.G."/>
            <person name="Srinivasan R."/>
        </authorList>
    </citation>
    <scope>NUCLEOTIDE SEQUENCE</scope>
    <source>
        <strain evidence="3">PL_HMW_Pooled</strain>
        <tissue evidence="3">Head</tissue>
    </source>
</reference>
<feature type="compositionally biased region" description="Low complexity" evidence="1">
    <location>
        <begin position="93"/>
        <end position="117"/>
    </location>
</feature>